<organism evidence="2 3">
    <name type="scientific">Babesia gibsoni</name>
    <dbReference type="NCBI Taxonomy" id="33632"/>
    <lineage>
        <taxon>Eukaryota</taxon>
        <taxon>Sar</taxon>
        <taxon>Alveolata</taxon>
        <taxon>Apicomplexa</taxon>
        <taxon>Aconoidasida</taxon>
        <taxon>Piroplasmida</taxon>
        <taxon>Babesiidae</taxon>
        <taxon>Babesia</taxon>
    </lineage>
</organism>
<dbReference type="AlphaFoldDB" id="A0AAD8PH33"/>
<proteinExistence type="predicted"/>
<gene>
    <name evidence="2" type="ORF">BgAZ_110630</name>
</gene>
<sequence>MRTRQRSDSGRRPEGWPTYPQTRGLRSRVRAAEGNVQKETRVTNPSSSVAPDNLPGHMIKANDMLQPEDEQLLTQLGLKTDMVGNTNIYLQEINEFADIQMYGNLYDKGVLMSDPEYKYKQNVRMYLAPFADQITPGSVMPYSRQYEEPSDKAPCGNPACSYSYDEEAKAKGRKMIYITSFQAYGICTTIMSQLLNSEDEIFTSIDWVPVSKAAQLPVKLCEDFWWSFDIAHMKDGKYGFFVNTDRKHFRETDANYYREFEQRVRHLISLGNDIRKGCSSSQHQT</sequence>
<evidence type="ECO:0000313" key="3">
    <source>
        <dbReference type="Proteomes" id="UP001230268"/>
    </source>
</evidence>
<evidence type="ECO:0000313" key="2">
    <source>
        <dbReference type="EMBL" id="KAK1445157.1"/>
    </source>
</evidence>
<dbReference type="EMBL" id="JAVEPI010000001">
    <property type="protein sequence ID" value="KAK1445157.1"/>
    <property type="molecule type" value="Genomic_DNA"/>
</dbReference>
<accession>A0AAD8PH33</accession>
<reference evidence="2" key="1">
    <citation type="submission" date="2023-08" db="EMBL/GenBank/DDBJ databases">
        <title>Draft sequence of the Babesia gibsoni genome.</title>
        <authorList>
            <person name="Yamagishi J.Y."/>
            <person name="Xuan X.X."/>
        </authorList>
    </citation>
    <scope>NUCLEOTIDE SEQUENCE</scope>
    <source>
        <strain evidence="2">Azabu</strain>
    </source>
</reference>
<keyword evidence="3" id="KW-1185">Reference proteome</keyword>
<name>A0AAD8PH33_BABGI</name>
<dbReference type="Proteomes" id="UP001230268">
    <property type="component" value="Unassembled WGS sequence"/>
</dbReference>
<comment type="caution">
    <text evidence="2">The sequence shown here is derived from an EMBL/GenBank/DDBJ whole genome shotgun (WGS) entry which is preliminary data.</text>
</comment>
<feature type="region of interest" description="Disordered" evidence="1">
    <location>
        <begin position="1"/>
        <end position="54"/>
    </location>
</feature>
<protein>
    <submittedName>
        <fullName evidence="2">Uncharacterized protein</fullName>
    </submittedName>
</protein>
<evidence type="ECO:0000256" key="1">
    <source>
        <dbReference type="SAM" id="MobiDB-lite"/>
    </source>
</evidence>
<feature type="compositionally biased region" description="Basic and acidic residues" evidence="1">
    <location>
        <begin position="1"/>
        <end position="14"/>
    </location>
</feature>